<keyword evidence="2" id="KW-1185">Reference proteome</keyword>
<evidence type="ECO:0000313" key="2">
    <source>
        <dbReference type="Proteomes" id="UP000472266"/>
    </source>
</evidence>
<dbReference type="Gene3D" id="2.130.10.10">
    <property type="entry name" value="YVTN repeat-like/Quinoprotein amine dehydrogenase"/>
    <property type="match status" value="1"/>
</dbReference>
<reference evidence="1 2" key="1">
    <citation type="submission" date="2019-11" db="EMBL/GenBank/DDBJ databases">
        <title>Strigops habroptila (kakapo) genome, bStrHab1, primary haplotype, v2.</title>
        <authorList>
            <person name="Jarvis E.D."/>
            <person name="Howard J."/>
            <person name="Rhie A."/>
            <person name="Phillippy A."/>
            <person name="Korlach J."/>
            <person name="Digby A."/>
            <person name="Iorns D."/>
            <person name="Eason D."/>
            <person name="Robertson B."/>
            <person name="Raemaekers T."/>
            <person name="Howe K."/>
            <person name="Lewin H."/>
            <person name="Damas J."/>
            <person name="Hastie A."/>
            <person name="Tracey A."/>
            <person name="Chow W."/>
            <person name="Fedrigo O."/>
        </authorList>
    </citation>
    <scope>NUCLEOTIDE SEQUENCE [LARGE SCALE GENOMIC DNA]</scope>
</reference>
<protein>
    <recommendedName>
        <fullName evidence="3">WD repeat domain 27</fullName>
    </recommendedName>
</protein>
<sequence>MEGDRDGRSCGGSCDPDVVCEKQLFRSELSESLVQLACSHHHSAFPLNRNELCIWNTATAQPLLLSGHDYSISALSFGSKINPLCICSASRERVIVWNLDECTQKVQEEELKPGEGKSPLLDGRMSGILSWKKYFSNSCFPGLQSFYMMTPVRISCLQNEHGTTGFLGHITLLQNSCPWQSSVEV</sequence>
<dbReference type="InterPro" id="IPR042411">
    <property type="entry name" value="WDR27"/>
</dbReference>
<evidence type="ECO:0000313" key="1">
    <source>
        <dbReference type="Ensembl" id="ENSSHBP00005025095.1"/>
    </source>
</evidence>
<evidence type="ECO:0008006" key="3">
    <source>
        <dbReference type="Google" id="ProtNLM"/>
    </source>
</evidence>
<reference evidence="1" key="2">
    <citation type="submission" date="2025-08" db="UniProtKB">
        <authorList>
            <consortium name="Ensembl"/>
        </authorList>
    </citation>
    <scope>IDENTIFICATION</scope>
</reference>
<dbReference type="SUPFAM" id="SSF50978">
    <property type="entry name" value="WD40 repeat-like"/>
    <property type="match status" value="1"/>
</dbReference>
<dbReference type="Ensembl" id="ENSSHBT00005029872.1">
    <property type="protein sequence ID" value="ENSSHBP00005025095.1"/>
    <property type="gene ID" value="ENSSHBG00005020878.1"/>
</dbReference>
<reference evidence="1" key="3">
    <citation type="submission" date="2025-09" db="UniProtKB">
        <authorList>
            <consortium name="Ensembl"/>
        </authorList>
    </citation>
    <scope>IDENTIFICATION</scope>
</reference>
<dbReference type="PANTHER" id="PTHR44525">
    <property type="entry name" value="WD REPEAT-CONTAINING PROTEIN 27"/>
    <property type="match status" value="1"/>
</dbReference>
<organism evidence="1 2">
    <name type="scientific">Strigops habroptila</name>
    <name type="common">Kakapo</name>
    <dbReference type="NCBI Taxonomy" id="2489341"/>
    <lineage>
        <taxon>Eukaryota</taxon>
        <taxon>Metazoa</taxon>
        <taxon>Chordata</taxon>
        <taxon>Craniata</taxon>
        <taxon>Vertebrata</taxon>
        <taxon>Euteleostomi</taxon>
        <taxon>Archelosauria</taxon>
        <taxon>Archosauria</taxon>
        <taxon>Dinosauria</taxon>
        <taxon>Saurischia</taxon>
        <taxon>Theropoda</taxon>
        <taxon>Coelurosauria</taxon>
        <taxon>Aves</taxon>
        <taxon>Neognathae</taxon>
        <taxon>Neoaves</taxon>
        <taxon>Telluraves</taxon>
        <taxon>Australaves</taxon>
        <taxon>Psittaciformes</taxon>
        <taxon>Psittacidae</taxon>
        <taxon>Strigops</taxon>
    </lineage>
</organism>
<dbReference type="GeneTree" id="ENSGT00390000012017"/>
<dbReference type="InParanoid" id="A0A672VC15"/>
<dbReference type="Proteomes" id="UP000472266">
    <property type="component" value="Chromosome 11"/>
</dbReference>
<dbReference type="AlphaFoldDB" id="A0A672VC15"/>
<dbReference type="InterPro" id="IPR015943">
    <property type="entry name" value="WD40/YVTN_repeat-like_dom_sf"/>
</dbReference>
<dbReference type="PANTHER" id="PTHR44525:SF1">
    <property type="entry name" value="WD REPEAT-CONTAINING PROTEIN 27"/>
    <property type="match status" value="1"/>
</dbReference>
<proteinExistence type="predicted"/>
<name>A0A672VC15_STRHB</name>
<dbReference type="InterPro" id="IPR036322">
    <property type="entry name" value="WD40_repeat_dom_sf"/>
</dbReference>
<accession>A0A672VC15</accession>